<name>A0ABU0GDX8_9HYPH</name>
<evidence type="ECO:0000313" key="1">
    <source>
        <dbReference type="EMBL" id="MDQ0423569.1"/>
    </source>
</evidence>
<evidence type="ECO:0000313" key="2">
    <source>
        <dbReference type="Proteomes" id="UP001238496"/>
    </source>
</evidence>
<accession>A0ABU0GDX8</accession>
<proteinExistence type="predicted"/>
<dbReference type="Proteomes" id="UP001238496">
    <property type="component" value="Unassembled WGS sequence"/>
</dbReference>
<keyword evidence="2" id="KW-1185">Reference proteome</keyword>
<reference evidence="1 2" key="1">
    <citation type="submission" date="2023-07" db="EMBL/GenBank/DDBJ databases">
        <title>Genomic Encyclopedia of Type Strains, Phase IV (KMG-IV): sequencing the most valuable type-strain genomes for metagenomic binning, comparative biology and taxonomic classification.</title>
        <authorList>
            <person name="Goeker M."/>
        </authorList>
    </citation>
    <scope>NUCLEOTIDE SEQUENCE [LARGE SCALE GENOMIC DNA]</scope>
    <source>
        <strain evidence="1 2">DSM 1111</strain>
    </source>
</reference>
<dbReference type="EMBL" id="JAUSUW010000025">
    <property type="protein sequence ID" value="MDQ0423569.1"/>
    <property type="molecule type" value="Genomic_DNA"/>
</dbReference>
<organism evidence="1 2">
    <name type="scientific">Peteryoungia aggregata LMG 23059</name>
    <dbReference type="NCBI Taxonomy" id="1368425"/>
    <lineage>
        <taxon>Bacteria</taxon>
        <taxon>Pseudomonadati</taxon>
        <taxon>Pseudomonadota</taxon>
        <taxon>Alphaproteobacteria</taxon>
        <taxon>Hyphomicrobiales</taxon>
        <taxon>Rhizobiaceae</taxon>
        <taxon>Peteryoungia</taxon>
    </lineage>
</organism>
<comment type="caution">
    <text evidence="1">The sequence shown here is derived from an EMBL/GenBank/DDBJ whole genome shotgun (WGS) entry which is preliminary data.</text>
</comment>
<dbReference type="RefSeq" id="WP_307377670.1">
    <property type="nucleotide sequence ID" value="NZ_JAUSUW010000025.1"/>
</dbReference>
<sequence>MAGLYQTLQTVGSDFGQVSIGADHVHVQAIGGTDAFVSPDRQTAIDSLPGARLALRDPPRFSRDGCARMRS</sequence>
<gene>
    <name evidence="1" type="ORF">J2045_004621</name>
</gene>
<protein>
    <submittedName>
        <fullName evidence="1">Uncharacterized protein</fullName>
    </submittedName>
</protein>